<dbReference type="Pfam" id="PF00620">
    <property type="entry name" value="RhoGAP"/>
    <property type="match status" value="1"/>
</dbReference>
<name>A0A4S4LLC8_9AGAM</name>
<feature type="region of interest" description="Disordered" evidence="2">
    <location>
        <begin position="609"/>
        <end position="765"/>
    </location>
</feature>
<evidence type="ECO:0000313" key="4">
    <source>
        <dbReference type="EMBL" id="THH12879.1"/>
    </source>
</evidence>
<reference evidence="4 5" key="1">
    <citation type="submission" date="2019-02" db="EMBL/GenBank/DDBJ databases">
        <title>Genome sequencing of the rare red list fungi Bondarzewia mesenterica.</title>
        <authorList>
            <person name="Buettner E."/>
            <person name="Kellner H."/>
        </authorList>
    </citation>
    <scope>NUCLEOTIDE SEQUENCE [LARGE SCALE GENOMIC DNA]</scope>
    <source>
        <strain evidence="4 5">DSM 108281</strain>
    </source>
</reference>
<dbReference type="CDD" id="cd00159">
    <property type="entry name" value="RhoGAP"/>
    <property type="match status" value="1"/>
</dbReference>
<gene>
    <name evidence="4" type="ORF">EW146_g7284</name>
</gene>
<accession>A0A4S4LLC8</accession>
<feature type="compositionally biased region" description="Pro residues" evidence="2">
    <location>
        <begin position="614"/>
        <end position="626"/>
    </location>
</feature>
<feature type="compositionally biased region" description="Pro residues" evidence="2">
    <location>
        <begin position="682"/>
        <end position="696"/>
    </location>
</feature>
<proteinExistence type="predicted"/>
<dbReference type="EMBL" id="SGPL01000407">
    <property type="protein sequence ID" value="THH12879.1"/>
    <property type="molecule type" value="Genomic_DNA"/>
</dbReference>
<evidence type="ECO:0000259" key="3">
    <source>
        <dbReference type="PROSITE" id="PS50238"/>
    </source>
</evidence>
<feature type="compositionally biased region" description="Low complexity" evidence="2">
    <location>
        <begin position="208"/>
        <end position="220"/>
    </location>
</feature>
<feature type="domain" description="Rho-GAP" evidence="3">
    <location>
        <begin position="413"/>
        <end position="608"/>
    </location>
</feature>
<dbReference type="GO" id="GO:0005737">
    <property type="term" value="C:cytoplasm"/>
    <property type="evidence" value="ECO:0007669"/>
    <property type="project" value="TreeGrafter"/>
</dbReference>
<evidence type="ECO:0000313" key="5">
    <source>
        <dbReference type="Proteomes" id="UP000310158"/>
    </source>
</evidence>
<feature type="compositionally biased region" description="Polar residues" evidence="2">
    <location>
        <begin position="745"/>
        <end position="765"/>
    </location>
</feature>
<organism evidence="4 5">
    <name type="scientific">Bondarzewia mesenterica</name>
    <dbReference type="NCBI Taxonomy" id="1095465"/>
    <lineage>
        <taxon>Eukaryota</taxon>
        <taxon>Fungi</taxon>
        <taxon>Dikarya</taxon>
        <taxon>Basidiomycota</taxon>
        <taxon>Agaricomycotina</taxon>
        <taxon>Agaricomycetes</taxon>
        <taxon>Russulales</taxon>
        <taxon>Bondarzewiaceae</taxon>
        <taxon>Bondarzewia</taxon>
    </lineage>
</organism>
<keyword evidence="1" id="KW-0343">GTPase activation</keyword>
<dbReference type="Proteomes" id="UP000310158">
    <property type="component" value="Unassembled WGS sequence"/>
</dbReference>
<dbReference type="Gene3D" id="1.10.555.10">
    <property type="entry name" value="Rho GTPase activation protein"/>
    <property type="match status" value="1"/>
</dbReference>
<dbReference type="OrthoDB" id="79452at2759"/>
<dbReference type="PANTHER" id="PTHR23176">
    <property type="entry name" value="RHO/RAC/CDC GTPASE-ACTIVATING PROTEIN"/>
    <property type="match status" value="1"/>
</dbReference>
<dbReference type="InterPro" id="IPR027267">
    <property type="entry name" value="AH/BAR_dom_sf"/>
</dbReference>
<dbReference type="GO" id="GO:0005096">
    <property type="term" value="F:GTPase activator activity"/>
    <property type="evidence" value="ECO:0007669"/>
    <property type="project" value="UniProtKB-KW"/>
</dbReference>
<feature type="compositionally biased region" description="Polar residues" evidence="2">
    <location>
        <begin position="238"/>
        <end position="249"/>
    </location>
</feature>
<dbReference type="Pfam" id="PF00611">
    <property type="entry name" value="FCH"/>
    <property type="match status" value="1"/>
</dbReference>
<dbReference type="PANTHER" id="PTHR23176:SF134">
    <property type="entry name" value="RHO-TYPE GTPASE-ACTIVATING PROTEIN"/>
    <property type="match status" value="1"/>
</dbReference>
<dbReference type="InterPro" id="IPR000198">
    <property type="entry name" value="RhoGAP_dom"/>
</dbReference>
<evidence type="ECO:0000256" key="2">
    <source>
        <dbReference type="SAM" id="MobiDB-lite"/>
    </source>
</evidence>
<keyword evidence="5" id="KW-1185">Reference proteome</keyword>
<dbReference type="SUPFAM" id="SSF48350">
    <property type="entry name" value="GTPase activation domain, GAP"/>
    <property type="match status" value="1"/>
</dbReference>
<feature type="region of interest" description="Disordered" evidence="2">
    <location>
        <begin position="188"/>
        <end position="249"/>
    </location>
</feature>
<dbReference type="SUPFAM" id="SSF103657">
    <property type="entry name" value="BAR/IMD domain-like"/>
    <property type="match status" value="1"/>
</dbReference>
<feature type="compositionally biased region" description="Low complexity" evidence="2">
    <location>
        <begin position="188"/>
        <end position="197"/>
    </location>
</feature>
<comment type="caution">
    <text evidence="4">The sequence shown here is derived from an EMBL/GenBank/DDBJ whole genome shotgun (WGS) entry which is preliminary data.</text>
</comment>
<dbReference type="AlphaFoldDB" id="A0A4S4LLC8"/>
<dbReference type="GO" id="GO:0007165">
    <property type="term" value="P:signal transduction"/>
    <property type="evidence" value="ECO:0007669"/>
    <property type="project" value="InterPro"/>
</dbReference>
<feature type="compositionally biased region" description="Low complexity" evidence="2">
    <location>
        <begin position="721"/>
        <end position="744"/>
    </location>
</feature>
<protein>
    <recommendedName>
        <fullName evidence="3">Rho-GAP domain-containing protein</fullName>
    </recommendedName>
</protein>
<dbReference type="InterPro" id="IPR008936">
    <property type="entry name" value="Rho_GTPase_activation_prot"/>
</dbReference>
<dbReference type="PROSITE" id="PS50238">
    <property type="entry name" value="RHOGAP"/>
    <property type="match status" value="1"/>
</dbReference>
<evidence type="ECO:0000256" key="1">
    <source>
        <dbReference type="ARBA" id="ARBA00022468"/>
    </source>
</evidence>
<sequence length="765" mass="85127">MASSVDNLPAPRPSLDGPQSGPIPLFDFHLRILTDSYISFFQERKRIEELYVESLTRLHHKAKAIDTYLDDHIELNTTRRAWNEVRDNVERGTVHLADRNKIFTISGTTETQARQAFLNTLLGDVLTPLANIRETQDRTRKRVKEELKESASMHADFADNQLPKLKRQYLRKCQEVEDYKAASMAASMASPSGASSPTHEGQVNVLIPSRSNPSLPSRPSVTSPQPLRPLDRRPSGSVPRNRSPSTSTALQDLAHQGKRQLNQLITFLDKSGNMKEGLVGRGQDNALRSVRAKREADEADKEYRKGVHWLETLRLRRVKTLEAGYTSLERFVLESAETVKKVLVSYTDNMFATCATQTQLASHVRTVVEQISAERDTARVSAHIPRSLAMATPKPVLYYNYHVGECRDLIFGVSMVNYATARGLGERNIPKIVRICIQEIDQRGLYCEGIYRVSGRLAVVQELQHKIERDEREFRFNPVTDDVYSVSSLLKLYLRELPEPVFKFPLQDRLQHTEDLAEHASNGFVLLRSKMRRLPAIHRATLKALVEHLARVAANSEKNKMDAKNLAIVFGGVIFGEDEIPQGADLLSVQAWKDTLMEDLIENAQVLFDDRAPPSSPPLPPAPAGEPVPVYSYGSAHTKVSSVPVPDLPPRVAENDFAPQLPPRPTNSIHPSARHNVMPADLPRPPTRPRLSPPPLSNGQKSDGQSPVQQEMSEKLDNPISTTPTTPSSASTPASPRSPTFTTSNTDSASVSTFRSPPGSSNGHT</sequence>
<dbReference type="InterPro" id="IPR001060">
    <property type="entry name" value="FCH_dom"/>
</dbReference>
<feature type="compositionally biased region" description="Polar residues" evidence="2">
    <location>
        <begin position="698"/>
        <end position="711"/>
    </location>
</feature>
<dbReference type="Gene3D" id="1.20.1270.60">
    <property type="entry name" value="Arfaptin homology (AH) domain/BAR domain"/>
    <property type="match status" value="1"/>
</dbReference>
<dbReference type="SMART" id="SM00324">
    <property type="entry name" value="RhoGAP"/>
    <property type="match status" value="1"/>
</dbReference>
<dbReference type="InterPro" id="IPR050729">
    <property type="entry name" value="Rho-GAP"/>
</dbReference>